<evidence type="ECO:0008006" key="4">
    <source>
        <dbReference type="Google" id="ProtNLM"/>
    </source>
</evidence>
<reference evidence="2 3" key="1">
    <citation type="submission" date="2020-08" db="EMBL/GenBank/DDBJ databases">
        <authorList>
            <person name="Newling K."/>
            <person name="Davey J."/>
            <person name="Forrester S."/>
        </authorList>
    </citation>
    <scope>NUCLEOTIDE SEQUENCE [LARGE SCALE GENOMIC DNA]</scope>
    <source>
        <strain evidence="3">Crithidia deanei Carvalho (ATCC PRA-265)</strain>
    </source>
</reference>
<dbReference type="VEuPathDB" id="TriTrypDB:ADEAN_000647600"/>
<dbReference type="Proteomes" id="UP000515908">
    <property type="component" value="Chromosome 12"/>
</dbReference>
<keyword evidence="3" id="KW-1185">Reference proteome</keyword>
<keyword evidence="1" id="KW-0732">Signal</keyword>
<feature type="chain" id="PRO_5028907446" description="Secreted protein" evidence="1">
    <location>
        <begin position="23"/>
        <end position="193"/>
    </location>
</feature>
<name>A0A7G2CK35_9TRYP</name>
<gene>
    <name evidence="2" type="ORF">ADEAN_000647600</name>
</gene>
<evidence type="ECO:0000313" key="3">
    <source>
        <dbReference type="Proteomes" id="UP000515908"/>
    </source>
</evidence>
<protein>
    <recommendedName>
        <fullName evidence="4">Secreted protein</fullName>
    </recommendedName>
</protein>
<feature type="signal peptide" evidence="1">
    <location>
        <begin position="1"/>
        <end position="22"/>
    </location>
</feature>
<evidence type="ECO:0000256" key="1">
    <source>
        <dbReference type="SAM" id="SignalP"/>
    </source>
</evidence>
<proteinExistence type="predicted"/>
<organism evidence="2 3">
    <name type="scientific">Angomonas deanei</name>
    <dbReference type="NCBI Taxonomy" id="59799"/>
    <lineage>
        <taxon>Eukaryota</taxon>
        <taxon>Discoba</taxon>
        <taxon>Euglenozoa</taxon>
        <taxon>Kinetoplastea</taxon>
        <taxon>Metakinetoplastina</taxon>
        <taxon>Trypanosomatida</taxon>
        <taxon>Trypanosomatidae</taxon>
        <taxon>Strigomonadinae</taxon>
        <taxon>Angomonas</taxon>
    </lineage>
</organism>
<dbReference type="EMBL" id="LR877156">
    <property type="protein sequence ID" value="CAD2218983.1"/>
    <property type="molecule type" value="Genomic_DNA"/>
</dbReference>
<evidence type="ECO:0000313" key="2">
    <source>
        <dbReference type="EMBL" id="CAD2218983.1"/>
    </source>
</evidence>
<dbReference type="AlphaFoldDB" id="A0A7G2CK35"/>
<accession>A0A7G2CK35</accession>
<sequence length="193" mass="21757">MSRPRGSSLPLSTLLFHHLCRCRLLALVRPYLRGACKGVLRVLWVILGGPIHQRRVQRVFLLHGTLAKKREGLPGCVFQIRERQPRQRGSIGQVRLLPTEPSFLSLRFQLLSTSGAGRWRLLYGTTVLLCSGGRRRGGIFPFRGRRSTGAHVRNPLLKQLRETRRRPPVGVRGTPWRSCHTETGTCAHPLPPA</sequence>